<evidence type="ECO:0000313" key="1">
    <source>
        <dbReference type="EMBL" id="AAG02966.1"/>
    </source>
</evidence>
<sequence>MLIDINDIFNNRKICTICREIIELSKNDRCLTCNTLHICTKCSYNTIIQYHFNIIKYAEWVYVRQCLKCILDQVFNTNIMTYSRDVLLEIINNNNYVDCEHRNNLYNIFKQKNHSNENINNFIYKIDNTKNFSNNNNVFKYNNSIIHDKKCFICVYNFIKINYNFHKIIFRFIIFKINLYFKIDDNVLDIPLKNINFKYEFQSRVINFTNTHDHETKIISKLIKNRYDRFYNFDKNYFCDNIIDLYNNSIDNIKKKELISNAEYKYYLYCNVKTPKQQNILTRLKNIDEYNVDVKLFNKFNVINNHNNVLKESIKIIKNYKYILTLDFKDAFERITYPHICYLVNKYILCNKLKNDILNHYIYMNNIFSNSKPKLILNDVSPYIFKMCMYDIIQKTINKNIEFLNICDDFIFFENDIYKLFYFISNFIKYIYRHTNMRININKYRLYEKHMQNIYFLNTVIFPSLLFRLKINKWRHRTYMINSKVYFKLIEKYSNNDQYFINNK</sequence>
<evidence type="ECO:0000313" key="2">
    <source>
        <dbReference type="Proteomes" id="UP000000872"/>
    </source>
</evidence>
<dbReference type="EMBL" id="AF250284">
    <property type="protein sequence ID" value="AAG02966.1"/>
    <property type="molecule type" value="Genomic_DNA"/>
</dbReference>
<organism evidence="1 2">
    <name type="scientific">Amsacta moorei entomopoxvirus</name>
    <name type="common">AmEPV</name>
    <dbReference type="NCBI Taxonomy" id="28321"/>
    <lineage>
        <taxon>Viruses</taxon>
        <taxon>Varidnaviria</taxon>
        <taxon>Bamfordvirae</taxon>
        <taxon>Nucleocytoviricota</taxon>
        <taxon>Pokkesviricetes</taxon>
        <taxon>Chitovirales</taxon>
        <taxon>Poxviridae</taxon>
        <taxon>Entomopoxvirinae</taxon>
        <taxon>Betaentomopoxvirus</taxon>
    </lineage>
</organism>
<proteinExistence type="predicted"/>
<dbReference type="GeneID" id="1494850"/>
<name>Q9EME6_AMEPV</name>
<accession>Q9EME6</accession>
<protein>
    <submittedName>
        <fullName evidence="1">AMV260</fullName>
    </submittedName>
</protein>
<dbReference type="OrthoDB" id="15430at10239"/>
<dbReference type="RefSeq" id="NP_065042.1">
    <property type="nucleotide sequence ID" value="NC_002520.1"/>
</dbReference>
<dbReference type="KEGG" id="vg:1494850"/>
<reference evidence="1 2" key="1">
    <citation type="journal article" date="2000" name="Virology">
        <title>Complete genomic sequence of the Amsacta moorei entomopoxvirus: analysis and comparison with other poxviruses.</title>
        <authorList>
            <person name="Bawden A.L."/>
            <person name="Glassberg K.J."/>
            <person name="Diggans J."/>
            <person name="Shaw R."/>
            <person name="Farmerie W."/>
            <person name="Moyer R.W."/>
        </authorList>
    </citation>
    <scope>NUCLEOTIDE SEQUENCE [LARGE SCALE GENOMIC DNA]</scope>
</reference>
<organismHost>
    <name type="scientific">Amsacta</name>
    <dbReference type="NCBI Taxonomy" id="340055"/>
</organismHost>
<keyword evidence="2" id="KW-1185">Reference proteome</keyword>
<dbReference type="Proteomes" id="UP000000872">
    <property type="component" value="Segment"/>
</dbReference>
<gene>
    <name evidence="1" type="primary">AMV260</name>
</gene>